<dbReference type="InterPro" id="IPR013317">
    <property type="entry name" value="DnaA_dom"/>
</dbReference>
<dbReference type="Gene3D" id="3.40.50.300">
    <property type="entry name" value="P-loop containing nucleotide triphosphate hydrolases"/>
    <property type="match status" value="1"/>
</dbReference>
<name>A0A5C4TLH7_FRUSA</name>
<dbReference type="RefSeq" id="WP_103450490.1">
    <property type="nucleotide sequence ID" value="NZ_JARBFB010000002.1"/>
</dbReference>
<sequence length="312" mass="35599">MDNVGKKFKAIMATGNYAENYRKLMDEVYADSEVENFIESNRDALTDESIKKSASSLYEFVNKRDAMLNGKDTYAHGYEPKLVVNNHAIEVSYQPTQAYLTKVRERQIRDNIQDLGMSKALQNANINDYYHEGNPARENALVHALDFIDAYENNPQEYHKGFYIYGSFGVGKSYLLSAIAHRLANDNIKTTFLHFPSFAMDMKALINSKTDSVGNQVDRVKKVPVLMIDDIGADSMSAWIRDDILGVILEYRMQNQLSTFFSSNFSMEQLEKEHLAITAKGDFEPLKAKRLMERIKFLATPIEVNGKNLRND</sequence>
<dbReference type="SUPFAM" id="SSF52540">
    <property type="entry name" value="P-loop containing nucleoside triphosphate hydrolases"/>
    <property type="match status" value="1"/>
</dbReference>
<accession>A0A5C4TLH7</accession>
<gene>
    <name evidence="3" type="ORF">DID87_01205</name>
</gene>
<comment type="caution">
    <text evidence="3">The sequence shown here is derived from an EMBL/GenBank/DDBJ whole genome shotgun (WGS) entry which is preliminary data.</text>
</comment>
<dbReference type="PANTHER" id="PTHR30050:SF8">
    <property type="entry name" value="PRIMOSOMAL PROTEIN DNAI"/>
    <property type="match status" value="1"/>
</dbReference>
<dbReference type="InterPro" id="IPR009928">
    <property type="entry name" value="DnaI_N"/>
</dbReference>
<dbReference type="Pfam" id="PF00308">
    <property type="entry name" value="Bac_DnaA"/>
    <property type="match status" value="1"/>
</dbReference>
<dbReference type="Pfam" id="PF07319">
    <property type="entry name" value="DnaI_N"/>
    <property type="match status" value="1"/>
</dbReference>
<evidence type="ECO:0000313" key="3">
    <source>
        <dbReference type="EMBL" id="TNK90990.1"/>
    </source>
</evidence>
<evidence type="ECO:0000313" key="4">
    <source>
        <dbReference type="Proteomes" id="UP000313312"/>
    </source>
</evidence>
<dbReference type="PANTHER" id="PTHR30050">
    <property type="entry name" value="CHROMOSOMAL REPLICATION INITIATOR PROTEIN DNAA"/>
    <property type="match status" value="1"/>
</dbReference>
<evidence type="ECO:0000259" key="2">
    <source>
        <dbReference type="Pfam" id="PF07319"/>
    </source>
</evidence>
<evidence type="ECO:0000259" key="1">
    <source>
        <dbReference type="Pfam" id="PF00308"/>
    </source>
</evidence>
<dbReference type="InterPro" id="IPR027417">
    <property type="entry name" value="P-loop_NTPase"/>
</dbReference>
<dbReference type="NCBIfam" id="NF006505">
    <property type="entry name" value="PRK08939.1"/>
    <property type="match status" value="1"/>
</dbReference>
<feature type="domain" description="Chromosomal replication initiator protein DnaA ATPAse" evidence="1">
    <location>
        <begin position="152"/>
        <end position="240"/>
    </location>
</feature>
<proteinExistence type="predicted"/>
<protein>
    <submittedName>
        <fullName evidence="3">Primosomal protein DnaI</fullName>
    </submittedName>
</protein>
<feature type="domain" description="Primosomal DnaI N-terminal" evidence="2">
    <location>
        <begin position="1"/>
        <end position="93"/>
    </location>
</feature>
<dbReference type="EMBL" id="QFCR01000002">
    <property type="protein sequence ID" value="TNK90990.1"/>
    <property type="molecule type" value="Genomic_DNA"/>
</dbReference>
<dbReference type="Proteomes" id="UP000313312">
    <property type="component" value="Unassembled WGS sequence"/>
</dbReference>
<dbReference type="GO" id="GO:0006260">
    <property type="term" value="P:DNA replication"/>
    <property type="evidence" value="ECO:0007669"/>
    <property type="project" value="TreeGrafter"/>
</dbReference>
<dbReference type="AlphaFoldDB" id="A0A5C4TLH7"/>
<reference evidence="3 4" key="1">
    <citation type="submission" date="2018-05" db="EMBL/GenBank/DDBJ databases">
        <title>Lactobacillus sanfranciscensis Ah4 draft denome sequence.</title>
        <authorList>
            <person name="Zhang G."/>
        </authorList>
    </citation>
    <scope>NUCLEOTIDE SEQUENCE [LARGE SCALE GENOMIC DNA]</scope>
    <source>
        <strain evidence="3 4">Ah4</strain>
    </source>
</reference>
<dbReference type="CDD" id="cd00009">
    <property type="entry name" value="AAA"/>
    <property type="match status" value="1"/>
</dbReference>
<organism evidence="3 4">
    <name type="scientific">Fructilactobacillus sanfranciscensis</name>
    <name type="common">Lactobacillus sanfranciscensis</name>
    <dbReference type="NCBI Taxonomy" id="1625"/>
    <lineage>
        <taxon>Bacteria</taxon>
        <taxon>Bacillati</taxon>
        <taxon>Bacillota</taxon>
        <taxon>Bacilli</taxon>
        <taxon>Lactobacillales</taxon>
        <taxon>Lactobacillaceae</taxon>
        <taxon>Fructilactobacillus</taxon>
    </lineage>
</organism>